<dbReference type="Proteomes" id="UP000664495">
    <property type="component" value="Unassembled WGS sequence"/>
</dbReference>
<proteinExistence type="predicted"/>
<feature type="domain" description="HTH deoR-type" evidence="3">
    <location>
        <begin position="2"/>
        <end position="60"/>
    </location>
</feature>
<dbReference type="EMBL" id="JAFLVR010000004">
    <property type="protein sequence ID" value="MBO0450988.1"/>
    <property type="molecule type" value="Genomic_DNA"/>
</dbReference>
<dbReference type="Gene3D" id="1.10.10.10">
    <property type="entry name" value="Winged helix-like DNA-binding domain superfamily/Winged helix DNA-binding domain"/>
    <property type="match status" value="1"/>
</dbReference>
<evidence type="ECO:0000313" key="5">
    <source>
        <dbReference type="Proteomes" id="UP000664495"/>
    </source>
</evidence>
<evidence type="ECO:0000256" key="2">
    <source>
        <dbReference type="ARBA" id="ARBA00023163"/>
    </source>
</evidence>
<dbReference type="PIRSF" id="PIRSF016838">
    <property type="entry name" value="PafC"/>
    <property type="match status" value="1"/>
</dbReference>
<dbReference type="PROSITE" id="PS52050">
    <property type="entry name" value="WYL"/>
    <property type="match status" value="1"/>
</dbReference>
<dbReference type="Pfam" id="PF13280">
    <property type="entry name" value="WYL"/>
    <property type="match status" value="1"/>
</dbReference>
<evidence type="ECO:0000313" key="4">
    <source>
        <dbReference type="EMBL" id="MBO0450988.1"/>
    </source>
</evidence>
<dbReference type="InterPro" id="IPR026881">
    <property type="entry name" value="WYL_dom"/>
</dbReference>
<dbReference type="SUPFAM" id="SSF46785">
    <property type="entry name" value="Winged helix' DNA-binding domain"/>
    <property type="match status" value="1"/>
</dbReference>
<evidence type="ECO:0000259" key="3">
    <source>
        <dbReference type="PROSITE" id="PS51000"/>
    </source>
</evidence>
<dbReference type="RefSeq" id="WP_207106797.1">
    <property type="nucleotide sequence ID" value="NZ_JAFLVR010000004.1"/>
</dbReference>
<dbReference type="PANTHER" id="PTHR34580:SF1">
    <property type="entry name" value="PROTEIN PAFC"/>
    <property type="match status" value="1"/>
</dbReference>
<dbReference type="InterPro" id="IPR013196">
    <property type="entry name" value="HTH_11"/>
</dbReference>
<dbReference type="InterPro" id="IPR057727">
    <property type="entry name" value="WCX_dom"/>
</dbReference>
<keyword evidence="2" id="KW-0804">Transcription</keyword>
<dbReference type="InterPro" id="IPR051534">
    <property type="entry name" value="CBASS_pafABC_assoc_protein"/>
</dbReference>
<keyword evidence="1" id="KW-0805">Transcription regulation</keyword>
<dbReference type="InterPro" id="IPR028349">
    <property type="entry name" value="PafC-like"/>
</dbReference>
<dbReference type="InterPro" id="IPR001034">
    <property type="entry name" value="DeoR_HTH"/>
</dbReference>
<dbReference type="InterPro" id="IPR036388">
    <property type="entry name" value="WH-like_DNA-bd_sf"/>
</dbReference>
<accession>A0ABS3HC04</accession>
<organism evidence="4 5">
    <name type="scientific">Candidatus Enterococcus murrayae</name>
    <dbReference type="NCBI Taxonomy" id="2815321"/>
    <lineage>
        <taxon>Bacteria</taxon>
        <taxon>Bacillati</taxon>
        <taxon>Bacillota</taxon>
        <taxon>Bacilli</taxon>
        <taxon>Lactobacillales</taxon>
        <taxon>Enterococcaceae</taxon>
        <taxon>Enterococcus</taxon>
    </lineage>
</organism>
<dbReference type="PROSITE" id="PS51000">
    <property type="entry name" value="HTH_DEOR_2"/>
    <property type="match status" value="1"/>
</dbReference>
<evidence type="ECO:0000256" key="1">
    <source>
        <dbReference type="ARBA" id="ARBA00023015"/>
    </source>
</evidence>
<dbReference type="Pfam" id="PF25583">
    <property type="entry name" value="WCX"/>
    <property type="match status" value="1"/>
</dbReference>
<dbReference type="Pfam" id="PF08279">
    <property type="entry name" value="HTH_11"/>
    <property type="match status" value="1"/>
</dbReference>
<comment type="caution">
    <text evidence="4">The sequence shown here is derived from an EMBL/GenBank/DDBJ whole genome shotgun (WGS) entry which is preliminary data.</text>
</comment>
<keyword evidence="5" id="KW-1185">Reference proteome</keyword>
<dbReference type="PANTHER" id="PTHR34580">
    <property type="match status" value="1"/>
</dbReference>
<sequence length="297" mass="34536">MADYRLFQMVYFLMDKGNTTAPELAEKFEVSIRTIYRDIDILSSAGIPVYTTQGKGGGIFLPENFVLNRSLISEKEQNQLLTALQGLSGVDEQGNQALLKKLGSIFQKQTTNWIEIDFSDWNPTNEELFQILKTAIFQKRQINIHYVSQGKVGSDRQVEPLKLIFKAREWYLYAYCCEKQDYRLFKLKRIRESELMTETFERNAPEKVLQPEKIYTADKILVQLAFAPELAYRVYENFEHVEEAKDGRLLITEEYPVNDSFYSFLLSFGGQVEVLSPSNIREELIGKIDQLKRIYQT</sequence>
<dbReference type="InterPro" id="IPR036390">
    <property type="entry name" value="WH_DNA-bd_sf"/>
</dbReference>
<gene>
    <name evidence="4" type="ORF">JZO85_01830</name>
</gene>
<reference evidence="4 5" key="1">
    <citation type="submission" date="2021-03" db="EMBL/GenBank/DDBJ databases">
        <title>Enterococcal diversity collection.</title>
        <authorList>
            <person name="Gilmore M.S."/>
            <person name="Schwartzman J."/>
            <person name="Van Tyne D."/>
            <person name="Martin M."/>
            <person name="Earl A.M."/>
            <person name="Manson A.L."/>
            <person name="Straub T."/>
            <person name="Salamzade R."/>
            <person name="Saavedra J."/>
            <person name="Lebreton F."/>
            <person name="Prichula J."/>
            <person name="Schaufler K."/>
            <person name="Gaca A."/>
            <person name="Sgardioli B."/>
            <person name="Wagenaar J."/>
            <person name="Strong T."/>
        </authorList>
    </citation>
    <scope>NUCLEOTIDE SEQUENCE [LARGE SCALE GENOMIC DNA]</scope>
    <source>
        <strain evidence="4 5">MJM16</strain>
    </source>
</reference>
<protein>
    <submittedName>
        <fullName evidence="4">YafY family transcriptional regulator</fullName>
    </submittedName>
</protein>
<name>A0ABS3HC04_9ENTE</name>